<organism evidence="1 2">
    <name type="scientific">Corynebacterium canis</name>
    <dbReference type="NCBI Taxonomy" id="679663"/>
    <lineage>
        <taxon>Bacteria</taxon>
        <taxon>Bacillati</taxon>
        <taxon>Actinomycetota</taxon>
        <taxon>Actinomycetes</taxon>
        <taxon>Mycobacteriales</taxon>
        <taxon>Corynebacteriaceae</taxon>
        <taxon>Corynebacterium</taxon>
    </lineage>
</organism>
<evidence type="ECO:0000313" key="1">
    <source>
        <dbReference type="EMBL" id="TWT25550.1"/>
    </source>
</evidence>
<sequence length="243" mass="25426">MKKVLVGLLVVILVVGVTAEIGFRTFIGKELRQSIAASAGISEQDEQPTVSFGATPLLFAAATRNVPEVQIHVPSTLDLAAQTGAPPTDINVRSLDITNSQEPIAGTLTLNTEMPTDFIFAMAEQASSQSIFGDLTKVSAIRMDAARNVIIAELAQGSATVEITPKAENGQLVLEAANASVLGMALPPEVSDGISHSLREGASKFAGNLQVQHVQVTETGVQLELGGSNVNLSDLQRQNATAQ</sequence>
<dbReference type="InterPro" id="IPR021373">
    <property type="entry name" value="DUF2993"/>
</dbReference>
<evidence type="ECO:0000313" key="2">
    <source>
        <dbReference type="Proteomes" id="UP000320791"/>
    </source>
</evidence>
<keyword evidence="2" id="KW-1185">Reference proteome</keyword>
<dbReference type="AlphaFoldDB" id="A0A5C5UJM5"/>
<reference evidence="1 2" key="1">
    <citation type="submission" date="2019-08" db="EMBL/GenBank/DDBJ databases">
        <authorList>
            <person name="Lei W."/>
        </authorList>
    </citation>
    <scope>NUCLEOTIDE SEQUENCE [LARGE SCALE GENOMIC DNA]</scope>
    <source>
        <strain evidence="1 2">CCUG 58627</strain>
    </source>
</reference>
<name>A0A5C5UJM5_9CORY</name>
<protein>
    <submittedName>
        <fullName evidence="1">DUF2993 domain-containing protein</fullName>
    </submittedName>
</protein>
<proteinExistence type="predicted"/>
<gene>
    <name evidence="1" type="ORF">FRX94_06170</name>
</gene>
<dbReference type="RefSeq" id="WP_146324261.1">
    <property type="nucleotide sequence ID" value="NZ_BAABLR010000072.1"/>
</dbReference>
<dbReference type="Proteomes" id="UP000320791">
    <property type="component" value="Unassembled WGS sequence"/>
</dbReference>
<dbReference type="EMBL" id="VOHM01000011">
    <property type="protein sequence ID" value="TWT25550.1"/>
    <property type="molecule type" value="Genomic_DNA"/>
</dbReference>
<dbReference type="OrthoDB" id="4424949at2"/>
<comment type="caution">
    <text evidence="1">The sequence shown here is derived from an EMBL/GenBank/DDBJ whole genome shotgun (WGS) entry which is preliminary data.</text>
</comment>
<accession>A0A5C5UJM5</accession>
<dbReference type="Pfam" id="PF11209">
    <property type="entry name" value="LmeA"/>
    <property type="match status" value="1"/>
</dbReference>